<sequence length="75" mass="8477">MVVVITAGHDHIQGGVWAVREGYSDHPASVRLAERGSYPRMVCGRRALSSKWCETSRRMWVVVCYIHTVPLVRPV</sequence>
<keyword evidence="2" id="KW-1185">Reference proteome</keyword>
<dbReference type="EMBL" id="CBTJ020000030">
    <property type="protein sequence ID" value="CDI02068.1"/>
    <property type="molecule type" value="Genomic_DNA"/>
</dbReference>
<evidence type="ECO:0000313" key="2">
    <source>
        <dbReference type="Proteomes" id="UP000035760"/>
    </source>
</evidence>
<gene>
    <name evidence="1" type="ORF">BN873_240016</name>
</gene>
<dbReference type="Proteomes" id="UP000035760">
    <property type="component" value="Unassembled WGS sequence"/>
</dbReference>
<proteinExistence type="predicted"/>
<evidence type="ECO:0000313" key="1">
    <source>
        <dbReference type="EMBL" id="CDI02068.1"/>
    </source>
</evidence>
<protein>
    <submittedName>
        <fullName evidence="1">Uncharacterized protein</fullName>
    </submittedName>
</protein>
<comment type="caution">
    <text evidence="1">The sequence shown here is derived from an EMBL/GenBank/DDBJ whole genome shotgun (WGS) entry which is preliminary data.</text>
</comment>
<reference evidence="1" key="1">
    <citation type="submission" date="2013-07" db="EMBL/GenBank/DDBJ databases">
        <authorList>
            <person name="McIlroy S."/>
        </authorList>
    </citation>
    <scope>NUCLEOTIDE SEQUENCE [LARGE SCALE GENOMIC DNA]</scope>
    <source>
        <strain evidence="1">Run_A_D11</strain>
    </source>
</reference>
<organism evidence="1 2">
    <name type="scientific">Candidatus Competibacter denitrificans Run_A_D11</name>
    <dbReference type="NCBI Taxonomy" id="1400863"/>
    <lineage>
        <taxon>Bacteria</taxon>
        <taxon>Pseudomonadati</taxon>
        <taxon>Pseudomonadota</taxon>
        <taxon>Gammaproteobacteria</taxon>
        <taxon>Candidatus Competibacteraceae</taxon>
        <taxon>Candidatus Competibacter</taxon>
    </lineage>
</organism>
<reference evidence="1" key="2">
    <citation type="submission" date="2014-03" db="EMBL/GenBank/DDBJ databases">
        <title>Candidatus Competibacter-lineage genomes retrieved from metagenomes reveal functional metabolic diversity.</title>
        <authorList>
            <person name="McIlroy S.J."/>
            <person name="Albertsen M."/>
            <person name="Andresen E.K."/>
            <person name="Saunders A.M."/>
            <person name="Kristiansen R."/>
            <person name="Stokholm-Bjerregaard M."/>
            <person name="Nielsen K.L."/>
            <person name="Nielsen P.H."/>
        </authorList>
    </citation>
    <scope>NUCLEOTIDE SEQUENCE</scope>
    <source>
        <strain evidence="1">Run_A_D11</strain>
    </source>
</reference>
<accession>W6MCM5</accession>
<name>W6MCM5_9GAMM</name>
<dbReference type="AlphaFoldDB" id="W6MCM5"/>